<name>N1ZZS1_9FIRM</name>
<keyword evidence="4" id="KW-1185">Reference proteome</keyword>
<reference evidence="3 4" key="1">
    <citation type="journal article" date="2014" name="Genome Announc.">
        <title>Draft genome sequences of the altered schaedler flora, a defined bacterial community from gnotobiotic mice.</title>
        <authorList>
            <person name="Wannemuehler M.J."/>
            <person name="Overstreet A.M."/>
            <person name="Ward D.V."/>
            <person name="Phillips G.J."/>
        </authorList>
    </citation>
    <scope>NUCLEOTIDE SEQUENCE [LARGE SCALE GENOMIC DNA]</scope>
    <source>
        <strain evidence="3 4">ASF492</strain>
    </source>
</reference>
<gene>
    <name evidence="3" type="ORF">C823_05473</name>
    <name evidence="2" type="ORF">C823_06220</name>
    <name evidence="1" type="ORF">C823_06274</name>
</gene>
<dbReference type="EMBL" id="AQFT01000233">
    <property type="protein sequence ID" value="EMZ16458.1"/>
    <property type="molecule type" value="Genomic_DNA"/>
</dbReference>
<dbReference type="Pfam" id="PF20323">
    <property type="entry name" value="DUF6618"/>
    <property type="match status" value="1"/>
</dbReference>
<sequence length="116" mass="12919">MSGGPAGGILFLCTGPAKWEPDERRWSGEIKITRRSVSMVEFIIYGRSSCMNGIVGKYMSGQYICIPDINVGCPLSRFSDIFWNKQRLSAHMQEADAVTTAYALKALSEYLGTDWL</sequence>
<proteinExistence type="predicted"/>
<dbReference type="eggNOG" id="ENOG5033ECN">
    <property type="taxonomic scope" value="Bacteria"/>
</dbReference>
<dbReference type="AlphaFoldDB" id="N1ZZS1"/>
<evidence type="ECO:0000313" key="2">
    <source>
        <dbReference type="EMBL" id="EMZ16458.1"/>
    </source>
</evidence>
<evidence type="ECO:0000313" key="1">
    <source>
        <dbReference type="EMBL" id="EMZ16200.1"/>
    </source>
</evidence>
<comment type="caution">
    <text evidence="3">The sequence shown here is derived from an EMBL/GenBank/DDBJ whole genome shotgun (WGS) entry which is preliminary data.</text>
</comment>
<protein>
    <submittedName>
        <fullName evidence="3">Uncharacterized protein</fullName>
    </submittedName>
</protein>
<organism evidence="3 4">
    <name type="scientific">Eubacterium plexicaudatum ASF492</name>
    <dbReference type="NCBI Taxonomy" id="1235802"/>
    <lineage>
        <taxon>Bacteria</taxon>
        <taxon>Bacillati</taxon>
        <taxon>Bacillota</taxon>
        <taxon>Clostridia</taxon>
        <taxon>Eubacteriales</taxon>
        <taxon>Eubacteriaceae</taxon>
        <taxon>Eubacterium</taxon>
    </lineage>
</organism>
<dbReference type="PATRIC" id="fig|1235802.3.peg.5772"/>
<dbReference type="EMBL" id="AQFT01000160">
    <property type="protein sequence ID" value="EMZ19648.1"/>
    <property type="molecule type" value="Genomic_DNA"/>
</dbReference>
<evidence type="ECO:0000313" key="4">
    <source>
        <dbReference type="Proteomes" id="UP000012589"/>
    </source>
</evidence>
<dbReference type="Proteomes" id="UP000012589">
    <property type="component" value="Unassembled WGS sequence"/>
</dbReference>
<dbReference type="HOGENOM" id="CLU_2093164_0_0_9"/>
<dbReference type="InterPro" id="IPR046726">
    <property type="entry name" value="DUF6618"/>
</dbReference>
<accession>N1ZZS1</accession>
<evidence type="ECO:0000313" key="3">
    <source>
        <dbReference type="EMBL" id="EMZ19648.1"/>
    </source>
</evidence>
<dbReference type="EMBL" id="AQFT01000242">
    <property type="protein sequence ID" value="EMZ16200.1"/>
    <property type="molecule type" value="Genomic_DNA"/>
</dbReference>
<dbReference type="OrthoDB" id="1651171at2"/>